<accession>A0A3S1D2Z5</accession>
<evidence type="ECO:0000313" key="1">
    <source>
        <dbReference type="EMBL" id="NSL90884.1"/>
    </source>
</evidence>
<reference evidence="1" key="1">
    <citation type="submission" date="2020-05" db="EMBL/GenBank/DDBJ databases">
        <title>Chitinophaga laudate sp. nov., isolated from a tropical peat swamp.</title>
        <authorList>
            <person name="Goh C.B.S."/>
            <person name="Lee M.S."/>
            <person name="Parimannan S."/>
            <person name="Pasbakhsh P."/>
            <person name="Yule C.M."/>
            <person name="Rajandas H."/>
            <person name="Loke S."/>
            <person name="Croft L."/>
            <person name="Tan J.B.L."/>
        </authorList>
    </citation>
    <scope>NUCLEOTIDE SEQUENCE</scope>
    <source>
        <strain evidence="1">Mgbs1</strain>
    </source>
</reference>
<organism evidence="1 2">
    <name type="scientific">Chitinophaga solisilvae</name>
    <dbReference type="NCBI Taxonomy" id="1233460"/>
    <lineage>
        <taxon>Bacteria</taxon>
        <taxon>Pseudomonadati</taxon>
        <taxon>Bacteroidota</taxon>
        <taxon>Chitinophagia</taxon>
        <taxon>Chitinophagales</taxon>
        <taxon>Chitinophagaceae</taxon>
        <taxon>Chitinophaga</taxon>
    </lineage>
</organism>
<protein>
    <submittedName>
        <fullName evidence="1">Uncharacterized protein</fullName>
    </submittedName>
</protein>
<dbReference type="EMBL" id="RIAR02000001">
    <property type="protein sequence ID" value="NSL90884.1"/>
    <property type="molecule type" value="Genomic_DNA"/>
</dbReference>
<comment type="caution">
    <text evidence="1">The sequence shown here is derived from an EMBL/GenBank/DDBJ whole genome shotgun (WGS) entry which is preliminary data.</text>
</comment>
<keyword evidence="2" id="KW-1185">Reference proteome</keyword>
<evidence type="ECO:0000313" key="2">
    <source>
        <dbReference type="Proteomes" id="UP000281028"/>
    </source>
</evidence>
<sequence length="205" mass="20338">MMKANVIMVAVMLSSGAAFAQTVTIKGEQQVQVKGNVNTAAAGRTGQAGVSGQGQVQGSAALGGSVSGGEMAAGVQQLTTTQAAAGQAAVTTVQTVAVQQEHTAITAATTATKAVTTRVEAGQETIIAVKPAAAPVAKVALETSASTRIQAAVPVKVIHREAMQVTGASAGIPATINAGIQPAIRVKPISAGVRTHIRSNAALRL</sequence>
<proteinExistence type="predicted"/>
<dbReference type="Proteomes" id="UP000281028">
    <property type="component" value="Unassembled WGS sequence"/>
</dbReference>
<dbReference type="AlphaFoldDB" id="A0A3S1D2Z5"/>
<name>A0A3S1D2Z5_9BACT</name>
<gene>
    <name evidence="1" type="ORF">ECE50_028935</name>
</gene>